<gene>
    <name evidence="1" type="ORF">MSG28_001806</name>
</gene>
<dbReference type="EMBL" id="CM046102">
    <property type="protein sequence ID" value="KAI8440568.1"/>
    <property type="molecule type" value="Genomic_DNA"/>
</dbReference>
<evidence type="ECO:0000313" key="1">
    <source>
        <dbReference type="EMBL" id="KAI8440568.1"/>
    </source>
</evidence>
<reference evidence="1 2" key="1">
    <citation type="journal article" date="2022" name="Genome Biol. Evol.">
        <title>The Spruce Budworm Genome: Reconstructing the Evolutionary History of Antifreeze Proteins.</title>
        <authorList>
            <person name="Beliveau C."/>
            <person name="Gagne P."/>
            <person name="Picq S."/>
            <person name="Vernygora O."/>
            <person name="Keeling C.I."/>
            <person name="Pinkney K."/>
            <person name="Doucet D."/>
            <person name="Wen F."/>
            <person name="Johnston J.S."/>
            <person name="Maaroufi H."/>
            <person name="Boyle B."/>
            <person name="Laroche J."/>
            <person name="Dewar K."/>
            <person name="Juretic N."/>
            <person name="Blackburn G."/>
            <person name="Nisole A."/>
            <person name="Brunet B."/>
            <person name="Brandao M."/>
            <person name="Lumley L."/>
            <person name="Duan J."/>
            <person name="Quan G."/>
            <person name="Lucarotti C.J."/>
            <person name="Roe A.D."/>
            <person name="Sperling F.A.H."/>
            <person name="Levesque R.C."/>
            <person name="Cusson M."/>
        </authorList>
    </citation>
    <scope>NUCLEOTIDE SEQUENCE [LARGE SCALE GENOMIC DNA]</scope>
    <source>
        <strain evidence="1">Glfc:IPQL:Cfum</strain>
    </source>
</reference>
<name>A0ACC0KVL8_CHOFU</name>
<proteinExistence type="predicted"/>
<sequence length="767" mass="87601">MSRRIALVFLLIFTLEIHITSPYKTLDQLKQRYGEVENKKFTTTDVLVGKAMDFVFSNRTIMSLIANELWGVGSKAIDAIVEMETYIGRIILASSNDLDLTFKVSNNVYTQHRALRILNPSTDLTGNYTCVVSTYLAEDKGTKPMTIFVPETRFDMIQDRLEDGYLNIICAVEGVFPKPELIILAGNRSSKVIQFGTKDSVILDCDFTTENVTGLVVKWFFMDRAQSLDLTFKVSNNVYTQHRALRILNPSTDLTGNYTCVVSTYLAEDKGTKPMTIFVPETRFDMIQDRLEDGYLNIICAVEGVFPKPELIILAGNSALVRVEALPPTVEILCDMQVPLANYFSRKRDIFYRDPPPKKNIFKDNEKREEWVYFPNVDIFYYFIITDFPKKDNELYNTIIINSFYISALGPGLSHRHRLAWLQRRRGPGLWVQCDSCDTWRHLPHVVDAHQLPPKWYCSMNPEKSMANCSVPEAPLRVTDEEDLIHSEYSAGSLTHYNVVFFDAADVTRAWISPENLKPFTSNKKKSHTINDKKYKKRLEKAMQLAEKAEKLPVLDRLAEFSFISTYKGAIVSPRKVTKRELEKFQNQLKRKFNVDFPIEVSSESDGEIQIIRENNKRKNVILIGTPKIKKTNPVLIGNDDEDNTVFNNGDGDSGQFDNNKKSKESKLNIETNVATPMRKEATKSAHYNKKPRNIINDIVKEISKNSDSEIKETENTVGGPSTVNSNETFEQCTNEVSPNKSKHPNPDSMAIEILRKLTFLKTKQTR</sequence>
<protein>
    <submittedName>
        <fullName evidence="1">Uncharacterized protein</fullName>
    </submittedName>
</protein>
<comment type="caution">
    <text evidence="1">The sequence shown here is derived from an EMBL/GenBank/DDBJ whole genome shotgun (WGS) entry which is preliminary data.</text>
</comment>
<evidence type="ECO:0000313" key="2">
    <source>
        <dbReference type="Proteomes" id="UP001064048"/>
    </source>
</evidence>
<keyword evidence="2" id="KW-1185">Reference proteome</keyword>
<accession>A0ACC0KVL8</accession>
<dbReference type="Proteomes" id="UP001064048">
    <property type="component" value="Chromosome 2"/>
</dbReference>
<organism evidence="1 2">
    <name type="scientific">Choristoneura fumiferana</name>
    <name type="common">Spruce budworm moth</name>
    <name type="synonym">Archips fumiferana</name>
    <dbReference type="NCBI Taxonomy" id="7141"/>
    <lineage>
        <taxon>Eukaryota</taxon>
        <taxon>Metazoa</taxon>
        <taxon>Ecdysozoa</taxon>
        <taxon>Arthropoda</taxon>
        <taxon>Hexapoda</taxon>
        <taxon>Insecta</taxon>
        <taxon>Pterygota</taxon>
        <taxon>Neoptera</taxon>
        <taxon>Endopterygota</taxon>
        <taxon>Lepidoptera</taxon>
        <taxon>Glossata</taxon>
        <taxon>Ditrysia</taxon>
        <taxon>Tortricoidea</taxon>
        <taxon>Tortricidae</taxon>
        <taxon>Tortricinae</taxon>
        <taxon>Choristoneura</taxon>
    </lineage>
</organism>